<dbReference type="PROSITE" id="PS01108">
    <property type="entry name" value="RIBOSOMAL_L24"/>
    <property type="match status" value="1"/>
</dbReference>
<dbReference type="InterPro" id="IPR008991">
    <property type="entry name" value="Translation_prot_SH3-like_sf"/>
</dbReference>
<dbReference type="GO" id="GO:0005840">
    <property type="term" value="C:ribosome"/>
    <property type="evidence" value="ECO:0007669"/>
    <property type="project" value="UniProtKB-KW"/>
</dbReference>
<keyword evidence="5" id="KW-0694">RNA-binding</keyword>
<evidence type="ECO:0000259" key="7">
    <source>
        <dbReference type="Pfam" id="PF00467"/>
    </source>
</evidence>
<evidence type="ECO:0000313" key="10">
    <source>
        <dbReference type="Proteomes" id="UP000808349"/>
    </source>
</evidence>
<dbReference type="GO" id="GO:0006412">
    <property type="term" value="P:translation"/>
    <property type="evidence" value="ECO:0007669"/>
    <property type="project" value="UniProtKB-UniRule"/>
</dbReference>
<evidence type="ECO:0000256" key="6">
    <source>
        <dbReference type="RuleBase" id="RU003477"/>
    </source>
</evidence>
<dbReference type="Pfam" id="PF17136">
    <property type="entry name" value="ribosomal_L24"/>
    <property type="match status" value="1"/>
</dbReference>
<proteinExistence type="inferred from homology"/>
<dbReference type="HAMAP" id="MF_01326_B">
    <property type="entry name" value="Ribosomal_uL24_B"/>
    <property type="match status" value="1"/>
</dbReference>
<dbReference type="EMBL" id="JADKFW010000021">
    <property type="protein sequence ID" value="MBK9719677.1"/>
    <property type="molecule type" value="Genomic_DNA"/>
</dbReference>
<dbReference type="GO" id="GO:1990904">
    <property type="term" value="C:ribonucleoprotein complex"/>
    <property type="evidence" value="ECO:0007669"/>
    <property type="project" value="UniProtKB-KW"/>
</dbReference>
<dbReference type="InterPro" id="IPR057264">
    <property type="entry name" value="Ribosomal_uL24_C"/>
</dbReference>
<evidence type="ECO:0000259" key="8">
    <source>
        <dbReference type="Pfam" id="PF17136"/>
    </source>
</evidence>
<evidence type="ECO:0000313" key="9">
    <source>
        <dbReference type="EMBL" id="MBK9719677.1"/>
    </source>
</evidence>
<protein>
    <recommendedName>
        <fullName evidence="4 5">Large ribosomal subunit protein uL24</fullName>
    </recommendedName>
</protein>
<dbReference type="InterPro" id="IPR014722">
    <property type="entry name" value="Rib_uL2_dom2"/>
</dbReference>
<keyword evidence="2 5" id="KW-0689">Ribosomal protein</keyword>
<feature type="domain" description="KOW" evidence="7">
    <location>
        <begin position="5"/>
        <end position="36"/>
    </location>
</feature>
<dbReference type="NCBIfam" id="TIGR01079">
    <property type="entry name" value="rplX_bact"/>
    <property type="match status" value="1"/>
</dbReference>
<reference evidence="9 10" key="1">
    <citation type="submission" date="2020-10" db="EMBL/GenBank/DDBJ databases">
        <title>Connecting structure to function with the recovery of over 1000 high-quality activated sludge metagenome-assembled genomes encoding full-length rRNA genes using long-read sequencing.</title>
        <authorList>
            <person name="Singleton C.M."/>
            <person name="Petriglieri F."/>
            <person name="Kristensen J.M."/>
            <person name="Kirkegaard R.H."/>
            <person name="Michaelsen T.Y."/>
            <person name="Andersen M.H."/>
            <person name="Karst S.M."/>
            <person name="Dueholm M.S."/>
            <person name="Nielsen P.H."/>
            <person name="Albertsen M."/>
        </authorList>
    </citation>
    <scope>NUCLEOTIDE SEQUENCE [LARGE SCALE GENOMIC DNA]</scope>
    <source>
        <strain evidence="9">Ribe_18-Q3-R11-54_BAT3C.373</strain>
    </source>
</reference>
<dbReference type="SUPFAM" id="SSF50104">
    <property type="entry name" value="Translation proteins SH3-like domain"/>
    <property type="match status" value="1"/>
</dbReference>
<comment type="function">
    <text evidence="5">One of two assembly initiator proteins, it binds directly to the 5'-end of the 23S rRNA, where it nucleates assembly of the 50S subunit.</text>
</comment>
<evidence type="ECO:0000256" key="2">
    <source>
        <dbReference type="ARBA" id="ARBA00022980"/>
    </source>
</evidence>
<evidence type="ECO:0000256" key="1">
    <source>
        <dbReference type="ARBA" id="ARBA00010618"/>
    </source>
</evidence>
<dbReference type="InterPro" id="IPR041988">
    <property type="entry name" value="Ribosomal_uL24_KOW"/>
</dbReference>
<dbReference type="InterPro" id="IPR003256">
    <property type="entry name" value="Ribosomal_uL24"/>
</dbReference>
<dbReference type="InterPro" id="IPR005825">
    <property type="entry name" value="Ribosomal_uL24_CS"/>
</dbReference>
<dbReference type="PANTHER" id="PTHR12903">
    <property type="entry name" value="MITOCHONDRIAL RIBOSOMAL PROTEIN L24"/>
    <property type="match status" value="1"/>
</dbReference>
<sequence>MKNKKGDSVQVISGSQKGKKGTVTAVIVDSNRAVIEGVNIVKKHMKPTNNNPGGIIEMSAPLPISNLSLLDPKSGVPTRVGYKMDKGNKVRYSKKSGEIIK</sequence>
<accession>A0A9D7SDK9</accession>
<dbReference type="Gene3D" id="2.30.30.30">
    <property type="match status" value="1"/>
</dbReference>
<keyword evidence="5" id="KW-0699">rRNA-binding</keyword>
<evidence type="ECO:0000256" key="3">
    <source>
        <dbReference type="ARBA" id="ARBA00023274"/>
    </source>
</evidence>
<comment type="subunit">
    <text evidence="5">Part of the 50S ribosomal subunit.</text>
</comment>
<evidence type="ECO:0000256" key="5">
    <source>
        <dbReference type="HAMAP-Rule" id="MF_01326"/>
    </source>
</evidence>
<evidence type="ECO:0000256" key="4">
    <source>
        <dbReference type="ARBA" id="ARBA00035206"/>
    </source>
</evidence>
<comment type="function">
    <text evidence="5">One of the proteins that surrounds the polypeptide exit tunnel on the outside of the subunit.</text>
</comment>
<dbReference type="InterPro" id="IPR005824">
    <property type="entry name" value="KOW"/>
</dbReference>
<dbReference type="Proteomes" id="UP000808349">
    <property type="component" value="Unassembled WGS sequence"/>
</dbReference>
<feature type="domain" description="Large ribosomal subunit protein uL24 C-terminal" evidence="8">
    <location>
        <begin position="38"/>
        <end position="100"/>
    </location>
</feature>
<dbReference type="GO" id="GO:0019843">
    <property type="term" value="F:rRNA binding"/>
    <property type="evidence" value="ECO:0007669"/>
    <property type="project" value="UniProtKB-UniRule"/>
</dbReference>
<dbReference type="AlphaFoldDB" id="A0A9D7SDK9"/>
<gene>
    <name evidence="5 9" type="primary">rplX</name>
    <name evidence="9" type="ORF">IPO85_19600</name>
</gene>
<comment type="similarity">
    <text evidence="1 5 6">Belongs to the universal ribosomal protein uL24 family.</text>
</comment>
<dbReference type="Pfam" id="PF00467">
    <property type="entry name" value="KOW"/>
    <property type="match status" value="1"/>
</dbReference>
<keyword evidence="3 5" id="KW-0687">Ribonucleoprotein</keyword>
<name>A0A9D7SDK9_9BACT</name>
<organism evidence="9 10">
    <name type="scientific">Candidatus Defluviibacterium haderslevense</name>
    <dbReference type="NCBI Taxonomy" id="2981993"/>
    <lineage>
        <taxon>Bacteria</taxon>
        <taxon>Pseudomonadati</taxon>
        <taxon>Bacteroidota</taxon>
        <taxon>Saprospiria</taxon>
        <taxon>Saprospirales</taxon>
        <taxon>Saprospiraceae</taxon>
        <taxon>Candidatus Defluviibacterium</taxon>
    </lineage>
</organism>
<comment type="caution">
    <text evidence="9">The sequence shown here is derived from an EMBL/GenBank/DDBJ whole genome shotgun (WGS) entry which is preliminary data.</text>
</comment>
<dbReference type="CDD" id="cd06089">
    <property type="entry name" value="KOW_RPL26"/>
    <property type="match status" value="1"/>
</dbReference>
<dbReference type="GO" id="GO:0003735">
    <property type="term" value="F:structural constituent of ribosome"/>
    <property type="evidence" value="ECO:0007669"/>
    <property type="project" value="InterPro"/>
</dbReference>